<reference evidence="7 8" key="1">
    <citation type="submission" date="2024-07" db="EMBL/GenBank/DDBJ databases">
        <title>Genomic Encyclopedia of Type Strains, Phase V (KMG-V): Genome sequencing to study the core and pangenomes of soil and plant-associated prokaryotes.</title>
        <authorList>
            <person name="Whitman W."/>
        </authorList>
    </citation>
    <scope>NUCLEOTIDE SEQUENCE [LARGE SCALE GENOMIC DNA]</scope>
    <source>
        <strain evidence="7 8">USDA 152</strain>
    </source>
</reference>
<evidence type="ECO:0000256" key="1">
    <source>
        <dbReference type="ARBA" id="ARBA00007572"/>
    </source>
</evidence>
<organism evidence="7 8">
    <name type="scientific">Bradyrhizobium ottawaense</name>
    <dbReference type="NCBI Taxonomy" id="931866"/>
    <lineage>
        <taxon>Bacteria</taxon>
        <taxon>Pseudomonadati</taxon>
        <taxon>Pseudomonadota</taxon>
        <taxon>Alphaproteobacteria</taxon>
        <taxon>Hyphomicrobiales</taxon>
        <taxon>Nitrobacteraceae</taxon>
        <taxon>Bradyrhizobium</taxon>
    </lineage>
</organism>
<dbReference type="GO" id="GO:0016874">
    <property type="term" value="F:ligase activity"/>
    <property type="evidence" value="ECO:0007669"/>
    <property type="project" value="UniProtKB-KW"/>
</dbReference>
<evidence type="ECO:0000259" key="5">
    <source>
        <dbReference type="Pfam" id="PF01068"/>
    </source>
</evidence>
<comment type="caution">
    <text evidence="7">The sequence shown here is derived from an EMBL/GenBank/DDBJ whole genome shotgun (WGS) entry which is preliminary data.</text>
</comment>
<dbReference type="NCBIfam" id="NF006078">
    <property type="entry name" value="PRK08224.1"/>
    <property type="match status" value="1"/>
</dbReference>
<feature type="domain" description="DNA ligase ATP-dependent C-terminal" evidence="6">
    <location>
        <begin position="230"/>
        <end position="330"/>
    </location>
</feature>
<evidence type="ECO:0000256" key="2">
    <source>
        <dbReference type="ARBA" id="ARBA00012727"/>
    </source>
</evidence>
<dbReference type="CDD" id="cd07905">
    <property type="entry name" value="Adenylation_DNA_ligase_LigC"/>
    <property type="match status" value="1"/>
</dbReference>
<dbReference type="InterPro" id="IPR012340">
    <property type="entry name" value="NA-bd_OB-fold"/>
</dbReference>
<protein>
    <recommendedName>
        <fullName evidence="2">DNA ligase (ATP)</fullName>
        <ecNumber evidence="2">6.5.1.1</ecNumber>
    </recommendedName>
</protein>
<evidence type="ECO:0000256" key="4">
    <source>
        <dbReference type="ARBA" id="ARBA00034003"/>
    </source>
</evidence>
<dbReference type="SUPFAM" id="SSF50249">
    <property type="entry name" value="Nucleic acid-binding proteins"/>
    <property type="match status" value="1"/>
</dbReference>
<dbReference type="CDD" id="cd07970">
    <property type="entry name" value="OBF_DNA_ligase_LigC"/>
    <property type="match status" value="1"/>
</dbReference>
<dbReference type="Pfam" id="PF01068">
    <property type="entry name" value="DNA_ligase_A_M"/>
    <property type="match status" value="1"/>
</dbReference>
<accession>A0ABV4FSF6</accession>
<proteinExistence type="inferred from homology"/>
<dbReference type="Pfam" id="PF04679">
    <property type="entry name" value="DNA_ligase_A_C"/>
    <property type="match status" value="1"/>
</dbReference>
<dbReference type="SUPFAM" id="SSF56091">
    <property type="entry name" value="DNA ligase/mRNA capping enzyme, catalytic domain"/>
    <property type="match status" value="1"/>
</dbReference>
<dbReference type="Proteomes" id="UP001565369">
    <property type="component" value="Unassembled WGS sequence"/>
</dbReference>
<dbReference type="InterPro" id="IPR044119">
    <property type="entry name" value="Adenylation_LigC-like"/>
</dbReference>
<evidence type="ECO:0000313" key="7">
    <source>
        <dbReference type="EMBL" id="MEY9453858.1"/>
    </source>
</evidence>
<dbReference type="PANTHER" id="PTHR45674">
    <property type="entry name" value="DNA LIGASE 1/3 FAMILY MEMBER"/>
    <property type="match status" value="1"/>
</dbReference>
<dbReference type="EC" id="6.5.1.1" evidence="2"/>
<feature type="domain" description="ATP-dependent DNA ligase family profile" evidence="5">
    <location>
        <begin position="28"/>
        <end position="208"/>
    </location>
</feature>
<sequence>MPAPPAKRARKSTSLVAMEARSVDEIPRGKEWQYEPKWDGFRCLLSRDGSHVDLRSKSGEDLARYFPEVVAAALKLKADRFTLDGEIVVPHGKSFSFDALLQRIHPAASRVKKLSQDTPALYLTFDLLATVKQKQLAGRPLSERRPALEAFAKAHLKGGLFRLSPATTSFATAKKWLAQSGGGSDGVIAKRVDLPYQAGNRDGMQKIKKFRSADCVVGGFRYATNKIAGRKVVGSLLLGLYDDGGLLHHVGFTSAIKAEQKPALTDRVEALTAEPGFTGNAPGGPSRWSTERSAKWCPLRPKLVIEVCYDHFSGERFRHGTSILRWRPDKAPRQCSFEQLKQKVADPMKLLR</sequence>
<evidence type="ECO:0000313" key="8">
    <source>
        <dbReference type="Proteomes" id="UP001565369"/>
    </source>
</evidence>
<dbReference type="Gene3D" id="3.30.470.30">
    <property type="entry name" value="DNA ligase/mRNA capping enzyme"/>
    <property type="match status" value="1"/>
</dbReference>
<gene>
    <name evidence="7" type="ORF">ABIG07_002806</name>
</gene>
<dbReference type="InterPro" id="IPR012309">
    <property type="entry name" value="DNA_ligase_ATP-dep_C"/>
</dbReference>
<comment type="catalytic activity">
    <reaction evidence="4">
        <text>ATP + (deoxyribonucleotide)n-3'-hydroxyl + 5'-phospho-(deoxyribonucleotide)m = (deoxyribonucleotide)n+m + AMP + diphosphate.</text>
        <dbReference type="EC" id="6.5.1.1"/>
    </reaction>
</comment>
<keyword evidence="3 7" id="KW-0436">Ligase</keyword>
<comment type="similarity">
    <text evidence="1">Belongs to the ATP-dependent DNA ligase family.</text>
</comment>
<dbReference type="InterPro" id="IPR044117">
    <property type="entry name" value="OBF_LigC-like"/>
</dbReference>
<evidence type="ECO:0000259" key="6">
    <source>
        <dbReference type="Pfam" id="PF04679"/>
    </source>
</evidence>
<evidence type="ECO:0000256" key="3">
    <source>
        <dbReference type="ARBA" id="ARBA00022598"/>
    </source>
</evidence>
<dbReference type="PANTHER" id="PTHR45674:SF4">
    <property type="entry name" value="DNA LIGASE 1"/>
    <property type="match status" value="1"/>
</dbReference>
<dbReference type="InterPro" id="IPR050191">
    <property type="entry name" value="ATP-dep_DNA_ligase"/>
</dbReference>
<name>A0ABV4FSF6_9BRAD</name>
<dbReference type="EMBL" id="JBGBZJ010000003">
    <property type="protein sequence ID" value="MEY9453858.1"/>
    <property type="molecule type" value="Genomic_DNA"/>
</dbReference>
<dbReference type="Gene3D" id="2.40.50.140">
    <property type="entry name" value="Nucleic acid-binding proteins"/>
    <property type="match status" value="1"/>
</dbReference>
<dbReference type="InterPro" id="IPR012310">
    <property type="entry name" value="DNA_ligase_ATP-dep_cent"/>
</dbReference>
<keyword evidence="8" id="KW-1185">Reference proteome</keyword>